<evidence type="ECO:0000313" key="2">
    <source>
        <dbReference type="EMBL" id="SEK42127.1"/>
    </source>
</evidence>
<keyword evidence="1" id="KW-0472">Membrane</keyword>
<organism evidence="2 3">
    <name type="scientific">Pseudobutyrivibrio ruminis</name>
    <dbReference type="NCBI Taxonomy" id="46206"/>
    <lineage>
        <taxon>Bacteria</taxon>
        <taxon>Bacillati</taxon>
        <taxon>Bacillota</taxon>
        <taxon>Clostridia</taxon>
        <taxon>Lachnospirales</taxon>
        <taxon>Lachnospiraceae</taxon>
        <taxon>Pseudobutyrivibrio</taxon>
    </lineage>
</organism>
<dbReference type="RefSeq" id="WP_074789506.1">
    <property type="nucleotide sequence ID" value="NZ_FNZX01000005.1"/>
</dbReference>
<keyword evidence="3" id="KW-1185">Reference proteome</keyword>
<evidence type="ECO:0000313" key="3">
    <source>
        <dbReference type="Proteomes" id="UP000182321"/>
    </source>
</evidence>
<evidence type="ECO:0000256" key="1">
    <source>
        <dbReference type="SAM" id="Phobius"/>
    </source>
</evidence>
<keyword evidence="1" id="KW-0812">Transmembrane</keyword>
<feature type="transmembrane region" description="Helical" evidence="1">
    <location>
        <begin position="6"/>
        <end position="24"/>
    </location>
</feature>
<gene>
    <name evidence="2" type="ORF">SAMN02910377_00815</name>
</gene>
<dbReference type="EMBL" id="FNZX01000005">
    <property type="protein sequence ID" value="SEK42127.1"/>
    <property type="molecule type" value="Genomic_DNA"/>
</dbReference>
<proteinExistence type="predicted"/>
<name>A0A1H7GXA1_9FIRM</name>
<sequence length="150" mass="16600">MFELFFIVPVVMVAGVWLFILVNVGSNSKNILRDDIACADRNTEDAAKKSLRIVRIMGVVWAVVVAAIVIYFMNAHSLIFEFEEGDLFLLLMGIFFTVLGFALGRVFSVGKNNPQYKDMKLVGNIFMISFMGAGIIMLAIVVVNCVQLPG</sequence>
<dbReference type="AlphaFoldDB" id="A0A1H7GXA1"/>
<feature type="transmembrane region" description="Helical" evidence="1">
    <location>
        <begin position="87"/>
        <end position="109"/>
    </location>
</feature>
<dbReference type="Proteomes" id="UP000182321">
    <property type="component" value="Unassembled WGS sequence"/>
</dbReference>
<keyword evidence="1" id="KW-1133">Transmembrane helix</keyword>
<reference evidence="3" key="1">
    <citation type="submission" date="2016-10" db="EMBL/GenBank/DDBJ databases">
        <authorList>
            <person name="Varghese N."/>
        </authorList>
    </citation>
    <scope>NUCLEOTIDE SEQUENCE [LARGE SCALE GENOMIC DNA]</scope>
    <source>
        <strain evidence="3">ACV-9</strain>
    </source>
</reference>
<feature type="transmembrane region" description="Helical" evidence="1">
    <location>
        <begin position="121"/>
        <end position="143"/>
    </location>
</feature>
<protein>
    <submittedName>
        <fullName evidence="2">Uncharacterized protein</fullName>
    </submittedName>
</protein>
<feature type="transmembrane region" description="Helical" evidence="1">
    <location>
        <begin position="56"/>
        <end position="75"/>
    </location>
</feature>
<accession>A0A1H7GXA1</accession>